<organism evidence="3 4">
    <name type="scientific">Mycena alexandri</name>
    <dbReference type="NCBI Taxonomy" id="1745969"/>
    <lineage>
        <taxon>Eukaryota</taxon>
        <taxon>Fungi</taxon>
        <taxon>Dikarya</taxon>
        <taxon>Basidiomycota</taxon>
        <taxon>Agaricomycotina</taxon>
        <taxon>Agaricomycetes</taxon>
        <taxon>Agaricomycetidae</taxon>
        <taxon>Agaricales</taxon>
        <taxon>Marasmiineae</taxon>
        <taxon>Mycenaceae</taxon>
        <taxon>Mycena</taxon>
    </lineage>
</organism>
<protein>
    <recommendedName>
        <fullName evidence="2">Zn(2)-C6 fungal-type domain-containing protein</fullName>
    </recommendedName>
</protein>
<keyword evidence="4" id="KW-1185">Reference proteome</keyword>
<dbReference type="Gene3D" id="4.10.240.10">
    <property type="entry name" value="Zn(2)-C6 fungal-type DNA-binding domain"/>
    <property type="match status" value="1"/>
</dbReference>
<comment type="caution">
    <text evidence="3">The sequence shown here is derived from an EMBL/GenBank/DDBJ whole genome shotgun (WGS) entry which is preliminary data.</text>
</comment>
<dbReference type="PROSITE" id="PS00463">
    <property type="entry name" value="ZN2_CY6_FUNGAL_1"/>
    <property type="match status" value="1"/>
</dbReference>
<sequence length="232" mass="25947">MATSTAPGQSSQRPAPFSLQQRRRTLIACFNCRKRKVRCISAEKPPKVPCTRCRKHNLMCEYPDMEHDASSTSSRSPEFTSSDIPDSPPVSISPHQSDFGRRALPSLPYTRPPPPNYRPRYSGAHYPDLSTAPQQGVDASISPSKRGVYYRPEPSHPRPPDYGMQPAQPYQQYLPRRSQTAPTPLRGTIPSSIASIPFFADPTPMPGNESFDWSAQHPDPRYVGVHLVFEDT</sequence>
<dbReference type="CDD" id="cd00067">
    <property type="entry name" value="GAL4"/>
    <property type="match status" value="1"/>
</dbReference>
<dbReference type="AlphaFoldDB" id="A0AAD6WQD8"/>
<dbReference type="Pfam" id="PF00172">
    <property type="entry name" value="Zn_clus"/>
    <property type="match status" value="1"/>
</dbReference>
<accession>A0AAD6WQD8</accession>
<dbReference type="GO" id="GO:0008270">
    <property type="term" value="F:zinc ion binding"/>
    <property type="evidence" value="ECO:0007669"/>
    <property type="project" value="InterPro"/>
</dbReference>
<feature type="domain" description="Zn(2)-C6 fungal-type" evidence="2">
    <location>
        <begin position="28"/>
        <end position="62"/>
    </location>
</feature>
<feature type="region of interest" description="Disordered" evidence="1">
    <location>
        <begin position="65"/>
        <end position="166"/>
    </location>
</feature>
<dbReference type="EMBL" id="JARJCM010000191">
    <property type="protein sequence ID" value="KAJ7023243.1"/>
    <property type="molecule type" value="Genomic_DNA"/>
</dbReference>
<gene>
    <name evidence="3" type="ORF">C8F04DRAFT_1134854</name>
</gene>
<evidence type="ECO:0000313" key="3">
    <source>
        <dbReference type="EMBL" id="KAJ7023243.1"/>
    </source>
</evidence>
<evidence type="ECO:0000259" key="2">
    <source>
        <dbReference type="PROSITE" id="PS50048"/>
    </source>
</evidence>
<dbReference type="SUPFAM" id="SSF57701">
    <property type="entry name" value="Zn2/Cys6 DNA-binding domain"/>
    <property type="match status" value="1"/>
</dbReference>
<feature type="compositionally biased region" description="Low complexity" evidence="1">
    <location>
        <begin position="70"/>
        <end position="94"/>
    </location>
</feature>
<dbReference type="InterPro" id="IPR001138">
    <property type="entry name" value="Zn2Cys6_DnaBD"/>
</dbReference>
<proteinExistence type="predicted"/>
<reference evidence="3" key="1">
    <citation type="submission" date="2023-03" db="EMBL/GenBank/DDBJ databases">
        <title>Massive genome expansion in bonnet fungi (Mycena s.s.) driven by repeated elements and novel gene families across ecological guilds.</title>
        <authorList>
            <consortium name="Lawrence Berkeley National Laboratory"/>
            <person name="Harder C.B."/>
            <person name="Miyauchi S."/>
            <person name="Viragh M."/>
            <person name="Kuo A."/>
            <person name="Thoen E."/>
            <person name="Andreopoulos B."/>
            <person name="Lu D."/>
            <person name="Skrede I."/>
            <person name="Drula E."/>
            <person name="Henrissat B."/>
            <person name="Morin E."/>
            <person name="Kohler A."/>
            <person name="Barry K."/>
            <person name="LaButti K."/>
            <person name="Morin E."/>
            <person name="Salamov A."/>
            <person name="Lipzen A."/>
            <person name="Mereny Z."/>
            <person name="Hegedus B."/>
            <person name="Baldrian P."/>
            <person name="Stursova M."/>
            <person name="Weitz H."/>
            <person name="Taylor A."/>
            <person name="Grigoriev I.V."/>
            <person name="Nagy L.G."/>
            <person name="Martin F."/>
            <person name="Kauserud H."/>
        </authorList>
    </citation>
    <scope>NUCLEOTIDE SEQUENCE</scope>
    <source>
        <strain evidence="3">CBHHK200</strain>
    </source>
</reference>
<dbReference type="Proteomes" id="UP001218188">
    <property type="component" value="Unassembled WGS sequence"/>
</dbReference>
<name>A0AAD6WQD8_9AGAR</name>
<dbReference type="GO" id="GO:0000981">
    <property type="term" value="F:DNA-binding transcription factor activity, RNA polymerase II-specific"/>
    <property type="evidence" value="ECO:0007669"/>
    <property type="project" value="InterPro"/>
</dbReference>
<dbReference type="PROSITE" id="PS50048">
    <property type="entry name" value="ZN2_CY6_FUNGAL_2"/>
    <property type="match status" value="1"/>
</dbReference>
<dbReference type="InterPro" id="IPR036864">
    <property type="entry name" value="Zn2-C6_fun-type_DNA-bd_sf"/>
</dbReference>
<evidence type="ECO:0000313" key="4">
    <source>
        <dbReference type="Proteomes" id="UP001218188"/>
    </source>
</evidence>
<evidence type="ECO:0000256" key="1">
    <source>
        <dbReference type="SAM" id="MobiDB-lite"/>
    </source>
</evidence>
<dbReference type="SMART" id="SM00066">
    <property type="entry name" value="GAL4"/>
    <property type="match status" value="1"/>
</dbReference>